<dbReference type="Proteomes" id="UP000603708">
    <property type="component" value="Unassembled WGS sequence"/>
</dbReference>
<evidence type="ECO:0000256" key="2">
    <source>
        <dbReference type="ARBA" id="ARBA00022771"/>
    </source>
</evidence>
<dbReference type="PANTHER" id="PTHR33823:SF4">
    <property type="entry name" value="GENERAL STRESS PROTEIN 16O"/>
    <property type="match status" value="1"/>
</dbReference>
<keyword evidence="8" id="KW-1185">Reference proteome</keyword>
<dbReference type="PANTHER" id="PTHR33823">
    <property type="entry name" value="RNA POLYMERASE-BINDING TRANSCRIPTION FACTOR DKSA-RELATED"/>
    <property type="match status" value="1"/>
</dbReference>
<feature type="coiled-coil region" evidence="5">
    <location>
        <begin position="73"/>
        <end position="100"/>
    </location>
</feature>
<dbReference type="PROSITE" id="PS51128">
    <property type="entry name" value="ZF_DKSA_2"/>
    <property type="match status" value="1"/>
</dbReference>
<reference evidence="7" key="1">
    <citation type="journal article" date="2014" name="Int. J. Syst. Evol. Microbiol.">
        <title>Complete genome sequence of Corynebacterium casei LMG S-19264T (=DSM 44701T), isolated from a smear-ripened cheese.</title>
        <authorList>
            <consortium name="US DOE Joint Genome Institute (JGI-PGF)"/>
            <person name="Walter F."/>
            <person name="Albersmeier A."/>
            <person name="Kalinowski J."/>
            <person name="Ruckert C."/>
        </authorList>
    </citation>
    <scope>NUCLEOTIDE SEQUENCE</scope>
    <source>
        <strain evidence="7">JCM 5069</strain>
    </source>
</reference>
<organism evidence="7 8">
    <name type="scientific">Streptomyces sulfonofaciens</name>
    <dbReference type="NCBI Taxonomy" id="68272"/>
    <lineage>
        <taxon>Bacteria</taxon>
        <taxon>Bacillati</taxon>
        <taxon>Actinomycetota</taxon>
        <taxon>Actinomycetes</taxon>
        <taxon>Kitasatosporales</taxon>
        <taxon>Streptomycetaceae</taxon>
        <taxon>Streptomyces</taxon>
    </lineage>
</organism>
<evidence type="ECO:0000256" key="5">
    <source>
        <dbReference type="SAM" id="Coils"/>
    </source>
</evidence>
<evidence type="ECO:0000256" key="1">
    <source>
        <dbReference type="ARBA" id="ARBA00022723"/>
    </source>
</evidence>
<evidence type="ECO:0000313" key="7">
    <source>
        <dbReference type="EMBL" id="GHH83805.1"/>
    </source>
</evidence>
<comment type="caution">
    <text evidence="7">The sequence shown here is derived from an EMBL/GenBank/DDBJ whole genome shotgun (WGS) entry which is preliminary data.</text>
</comment>
<protein>
    <submittedName>
        <fullName evidence="7">DnaK suppressor protein</fullName>
    </submittedName>
</protein>
<feature type="zinc finger region" description="dksA C4-type" evidence="4">
    <location>
        <begin position="105"/>
        <end position="129"/>
    </location>
</feature>
<gene>
    <name evidence="7" type="ORF">GCM10018793_46790</name>
</gene>
<dbReference type="InterPro" id="IPR020458">
    <property type="entry name" value="Znf_DskA_TraR_CS"/>
</dbReference>
<evidence type="ECO:0000313" key="8">
    <source>
        <dbReference type="Proteomes" id="UP000603708"/>
    </source>
</evidence>
<dbReference type="Pfam" id="PF01258">
    <property type="entry name" value="zf-dskA_traR"/>
    <property type="match status" value="1"/>
</dbReference>
<dbReference type="EMBL" id="BNCD01000014">
    <property type="protein sequence ID" value="GHH83805.1"/>
    <property type="molecule type" value="Genomic_DNA"/>
</dbReference>
<dbReference type="AlphaFoldDB" id="A0A919GH04"/>
<evidence type="ECO:0000256" key="3">
    <source>
        <dbReference type="ARBA" id="ARBA00022833"/>
    </source>
</evidence>
<keyword evidence="2" id="KW-0863">Zinc-finger</keyword>
<keyword evidence="3" id="KW-0862">Zinc</keyword>
<dbReference type="PROSITE" id="PS01102">
    <property type="entry name" value="ZF_DKSA_1"/>
    <property type="match status" value="1"/>
</dbReference>
<evidence type="ECO:0000259" key="6">
    <source>
        <dbReference type="Pfam" id="PF01258"/>
    </source>
</evidence>
<name>A0A919GH04_9ACTN</name>
<evidence type="ECO:0000256" key="4">
    <source>
        <dbReference type="PROSITE-ProRule" id="PRU00510"/>
    </source>
</evidence>
<sequence length="134" mass="14155">MPLYSPMERSPGGAGLSAARARAAAEAIDRARAETVRLIDSLSRLWDNVVAASALTGNDDEHDPEGATVAFERAQLRDALKQARADLADLDRAFERLRTGAYGTCERCGGPIGAERLDARPTARTCIDCAGGPG</sequence>
<reference evidence="7" key="2">
    <citation type="submission" date="2020-09" db="EMBL/GenBank/DDBJ databases">
        <authorList>
            <person name="Sun Q."/>
            <person name="Ohkuma M."/>
        </authorList>
    </citation>
    <scope>NUCLEOTIDE SEQUENCE</scope>
    <source>
        <strain evidence="7">JCM 5069</strain>
    </source>
</reference>
<keyword evidence="1" id="KW-0479">Metal-binding</keyword>
<proteinExistence type="predicted"/>
<dbReference type="InterPro" id="IPR000962">
    <property type="entry name" value="Znf_DskA_TraR"/>
</dbReference>
<dbReference type="SUPFAM" id="SSF57716">
    <property type="entry name" value="Glucocorticoid receptor-like (DNA-binding domain)"/>
    <property type="match status" value="1"/>
</dbReference>
<feature type="domain" description="Zinc finger DksA/TraR C4-type" evidence="6">
    <location>
        <begin position="100"/>
        <end position="131"/>
    </location>
</feature>
<keyword evidence="5" id="KW-0175">Coiled coil</keyword>
<dbReference type="GO" id="GO:0008270">
    <property type="term" value="F:zinc ion binding"/>
    <property type="evidence" value="ECO:0007669"/>
    <property type="project" value="UniProtKB-KW"/>
</dbReference>
<accession>A0A919GH04</accession>
<dbReference type="Gene3D" id="1.20.120.910">
    <property type="entry name" value="DksA, coiled-coil domain"/>
    <property type="match status" value="1"/>
</dbReference>